<keyword evidence="2" id="KW-1185">Reference proteome</keyword>
<reference evidence="1" key="1">
    <citation type="submission" date="2015-03" db="EMBL/GenBank/DDBJ databases">
        <authorList>
            <person name="Xie B.-B."/>
            <person name="Rong J.-C."/>
            <person name="Qin Q.-L."/>
            <person name="Zhang Y.-Z."/>
        </authorList>
    </citation>
    <scope>NUCLEOTIDE SEQUENCE</scope>
    <source>
        <strain evidence="1">DSM 14585</strain>
    </source>
</reference>
<gene>
    <name evidence="1" type="ORF">PAGA_a1088</name>
</gene>
<dbReference type="EMBL" id="CP011011">
    <property type="protein sequence ID" value="ATC81551.1"/>
    <property type="molecule type" value="Genomic_DNA"/>
</dbReference>
<protein>
    <submittedName>
        <fullName evidence="1">Uncharacterized protein</fullName>
    </submittedName>
</protein>
<dbReference type="Proteomes" id="UP000217277">
    <property type="component" value="Chromosome I"/>
</dbReference>
<evidence type="ECO:0000313" key="2">
    <source>
        <dbReference type="Proteomes" id="UP000217277"/>
    </source>
</evidence>
<name>A0ACA8DU14_9GAMM</name>
<sequence length="216" mass="25028">MLKVTLICSDKNHPVFRWLHKWKTENEHQYVINLLTRLADITSEGDLLFLVSCSEIVTKEHRKMFQYSLVLHASDLPKNRGWSPHIWSILNGENDITLSLLEAEDKIDTGRLWKKTKIKLNGTELYDEINEKLFSSELQLISWACKNLGCVTPTLQNSSAANYLPKRTAKDSELDISKSLESQFDLLRVCDPNRFPAFFYIRGCKYNVKIEKCSDE</sequence>
<proteinExistence type="predicted"/>
<evidence type="ECO:0000313" key="1">
    <source>
        <dbReference type="EMBL" id="ATC81551.1"/>
    </source>
</evidence>
<organism evidence="1 2">
    <name type="scientific">Pseudoalteromonas agarivorans DSM 14585</name>
    <dbReference type="NCBI Taxonomy" id="1312369"/>
    <lineage>
        <taxon>Bacteria</taxon>
        <taxon>Pseudomonadati</taxon>
        <taxon>Pseudomonadota</taxon>
        <taxon>Gammaproteobacteria</taxon>
        <taxon>Alteromonadales</taxon>
        <taxon>Pseudoalteromonadaceae</taxon>
        <taxon>Pseudoalteromonas</taxon>
    </lineage>
</organism>
<accession>A0ACA8DU14</accession>